<accession>A0A0L6U0Q9</accession>
<gene>
    <name evidence="2" type="ORF">AKG39_07940</name>
</gene>
<dbReference type="OrthoDB" id="9808822at2"/>
<dbReference type="Gene3D" id="3.40.50.300">
    <property type="entry name" value="P-loop containing nucleotide triphosphate hydrolases"/>
    <property type="match status" value="1"/>
</dbReference>
<dbReference type="Pfam" id="PF02492">
    <property type="entry name" value="cobW"/>
    <property type="match status" value="1"/>
</dbReference>
<dbReference type="InterPro" id="IPR027417">
    <property type="entry name" value="P-loop_NTPase"/>
</dbReference>
<evidence type="ECO:0000313" key="3">
    <source>
        <dbReference type="Proteomes" id="UP000036873"/>
    </source>
</evidence>
<dbReference type="RefSeq" id="WP_050739852.1">
    <property type="nucleotide sequence ID" value="NZ_LGYO01000019.1"/>
</dbReference>
<name>A0A0L6U0Q9_9FIRM</name>
<proteinExistence type="predicted"/>
<dbReference type="PATRIC" id="fig|52689.4.peg.716"/>
<comment type="caution">
    <text evidence="2">The sequence shown here is derived from an EMBL/GenBank/DDBJ whole genome shotgun (WGS) entry which is preliminary data.</text>
</comment>
<dbReference type="InterPro" id="IPR051316">
    <property type="entry name" value="Zinc-reg_GTPase_activator"/>
</dbReference>
<dbReference type="InterPro" id="IPR003495">
    <property type="entry name" value="CobW/HypB/UreG_nucleotide-bd"/>
</dbReference>
<sequence length="212" mass="23814">MFKNEGEIKKGRPEIILFTGFLGSGKTTMLIKTIEMLAEKKRKCAIIINEIGDVGIDNRQMRKLGYDVLDLFGGCVCCTLKVTLEATINHLLEDCEDLDYILFEPSGMADPSAMYPAITNCGYDVNEIHNIFIFDPLRVDLYVNSLNKLFNDSLNLAGMVVINKIDHAAPGMVKDAMKMVKDTRPGIKSFQMNVNDGLTPEFNQALIRERRQ</sequence>
<dbReference type="SUPFAM" id="SSF52540">
    <property type="entry name" value="P-loop containing nucleoside triphosphate hydrolases"/>
    <property type="match status" value="1"/>
</dbReference>
<feature type="domain" description="CobW/HypB/UreG nucleotide-binding" evidence="1">
    <location>
        <begin position="15"/>
        <end position="186"/>
    </location>
</feature>
<evidence type="ECO:0000313" key="2">
    <source>
        <dbReference type="EMBL" id="KNZ42093.1"/>
    </source>
</evidence>
<dbReference type="AlphaFoldDB" id="A0A0L6U0Q9"/>
<dbReference type="GO" id="GO:0005737">
    <property type="term" value="C:cytoplasm"/>
    <property type="evidence" value="ECO:0007669"/>
    <property type="project" value="TreeGrafter"/>
</dbReference>
<dbReference type="STRING" id="52689.AKG39_07940"/>
<organism evidence="2 3">
    <name type="scientific">Acetobacterium bakii</name>
    <dbReference type="NCBI Taxonomy" id="52689"/>
    <lineage>
        <taxon>Bacteria</taxon>
        <taxon>Bacillati</taxon>
        <taxon>Bacillota</taxon>
        <taxon>Clostridia</taxon>
        <taxon>Eubacteriales</taxon>
        <taxon>Eubacteriaceae</taxon>
        <taxon>Acetobacterium</taxon>
    </lineage>
</organism>
<keyword evidence="3" id="KW-1185">Reference proteome</keyword>
<dbReference type="PANTHER" id="PTHR13748">
    <property type="entry name" value="COBW-RELATED"/>
    <property type="match status" value="1"/>
</dbReference>
<evidence type="ECO:0000259" key="1">
    <source>
        <dbReference type="Pfam" id="PF02492"/>
    </source>
</evidence>
<dbReference type="EMBL" id="LGYO01000019">
    <property type="protein sequence ID" value="KNZ42093.1"/>
    <property type="molecule type" value="Genomic_DNA"/>
</dbReference>
<dbReference type="Proteomes" id="UP000036873">
    <property type="component" value="Unassembled WGS sequence"/>
</dbReference>
<protein>
    <submittedName>
        <fullName evidence="2">Cobalamin biosynthesis protein CobW</fullName>
    </submittedName>
</protein>
<dbReference type="PANTHER" id="PTHR13748:SF62">
    <property type="entry name" value="COBW DOMAIN-CONTAINING PROTEIN"/>
    <property type="match status" value="1"/>
</dbReference>
<reference evidence="3" key="1">
    <citation type="submission" date="2015-07" db="EMBL/GenBank/DDBJ databases">
        <title>Draft genome sequence of Acetobacterium bakii DSM 8293, a potential psychrophilic chemical producer through syngas fermentation.</title>
        <authorList>
            <person name="Song Y."/>
            <person name="Hwang S."/>
            <person name="Cho B.-K."/>
        </authorList>
    </citation>
    <scope>NUCLEOTIDE SEQUENCE [LARGE SCALE GENOMIC DNA]</scope>
    <source>
        <strain evidence="3">DSM 8239</strain>
    </source>
</reference>